<accession>A0AAE1EVQ3</accession>
<evidence type="ECO:0000256" key="1">
    <source>
        <dbReference type="SAM" id="MobiDB-lite"/>
    </source>
</evidence>
<proteinExistence type="predicted"/>
<evidence type="ECO:0000313" key="3">
    <source>
        <dbReference type="Proteomes" id="UP001286313"/>
    </source>
</evidence>
<feature type="compositionally biased region" description="Low complexity" evidence="1">
    <location>
        <begin position="64"/>
        <end position="79"/>
    </location>
</feature>
<gene>
    <name evidence="2" type="ORF">Pcinc_031883</name>
</gene>
<dbReference type="AlphaFoldDB" id="A0AAE1EVQ3"/>
<organism evidence="2 3">
    <name type="scientific">Petrolisthes cinctipes</name>
    <name type="common">Flat porcelain crab</name>
    <dbReference type="NCBI Taxonomy" id="88211"/>
    <lineage>
        <taxon>Eukaryota</taxon>
        <taxon>Metazoa</taxon>
        <taxon>Ecdysozoa</taxon>
        <taxon>Arthropoda</taxon>
        <taxon>Crustacea</taxon>
        <taxon>Multicrustacea</taxon>
        <taxon>Malacostraca</taxon>
        <taxon>Eumalacostraca</taxon>
        <taxon>Eucarida</taxon>
        <taxon>Decapoda</taxon>
        <taxon>Pleocyemata</taxon>
        <taxon>Anomura</taxon>
        <taxon>Galatheoidea</taxon>
        <taxon>Porcellanidae</taxon>
        <taxon>Petrolisthes</taxon>
    </lineage>
</organism>
<name>A0AAE1EVQ3_PETCI</name>
<feature type="compositionally biased region" description="Polar residues" evidence="1">
    <location>
        <begin position="17"/>
        <end position="32"/>
    </location>
</feature>
<dbReference type="EMBL" id="JAWQEG010004291">
    <property type="protein sequence ID" value="KAK3862232.1"/>
    <property type="molecule type" value="Genomic_DNA"/>
</dbReference>
<feature type="compositionally biased region" description="Pro residues" evidence="1">
    <location>
        <begin position="53"/>
        <end position="63"/>
    </location>
</feature>
<protein>
    <submittedName>
        <fullName evidence="2">Uncharacterized protein</fullName>
    </submittedName>
</protein>
<dbReference type="Proteomes" id="UP001286313">
    <property type="component" value="Unassembled WGS sequence"/>
</dbReference>
<comment type="caution">
    <text evidence="2">The sequence shown here is derived from an EMBL/GenBank/DDBJ whole genome shotgun (WGS) entry which is preliminary data.</text>
</comment>
<feature type="region of interest" description="Disordered" evidence="1">
    <location>
        <begin position="17"/>
        <end position="87"/>
    </location>
</feature>
<keyword evidence="3" id="KW-1185">Reference proteome</keyword>
<feature type="non-terminal residue" evidence="2">
    <location>
        <position position="1"/>
    </location>
</feature>
<evidence type="ECO:0000313" key="2">
    <source>
        <dbReference type="EMBL" id="KAK3862232.1"/>
    </source>
</evidence>
<reference evidence="2" key="1">
    <citation type="submission" date="2023-10" db="EMBL/GenBank/DDBJ databases">
        <title>Genome assemblies of two species of porcelain crab, Petrolisthes cinctipes and Petrolisthes manimaculis (Anomura: Porcellanidae).</title>
        <authorList>
            <person name="Angst P."/>
        </authorList>
    </citation>
    <scope>NUCLEOTIDE SEQUENCE</scope>
    <source>
        <strain evidence="2">PB745_01</strain>
        <tissue evidence="2">Gill</tissue>
    </source>
</reference>
<sequence>CICTLTQTFNPTLTFPTSHTKNPRFTPSTDPTRTCHRPDPTHTCHRPNLLPTRPNPHLPPTQPAPATDPTQPTLATDPTNTTPATFYSPTQFTVFPASIKICKAKNKTKNKCRLRSVPVRGRFTARRRAFIGAIVNGVNRGGGGGRYRKRSKKSDFLPSPPCPSPFLPLTFLSLSPSSPLHLPLPLTFLSPFTFLSPSPPFHLPLHHTLASLSTTPSSPIFPTPPLLSTPTLPHLILKSDVIDTIITICRSAASPQRSLTCQQRGFCLDSPNERCHRTVMSLGGRDWGWGLDWSVCLHLLN</sequence>